<evidence type="ECO:0000313" key="1">
    <source>
        <dbReference type="EMBL" id="KAG0445467.1"/>
    </source>
</evidence>
<sequence>MNIELKKGLIGELVPETKEEQTSQKKQRASTGAAARDGASFTTLRVSDFRINNVLTLAGTTSVTVTSTFNPETGYVCECRLDTTVLRRLGELNYEAMPDGTRSSPRLPAQAILRLKPYYCSVTINNLALVVRGGPPIVASLPKTAGLAPALGANQFLNTCTVHATRSPGPEGGGKWFGEFRRWDQALTPLDITEGLKEAADSRVLRSGRIINTAAMATNQTPGAGTLGAAAFSFMLTPPVFQRNPGNGVSVSLLFYERARDFNGWDGTRREQYLCVALYGNTRKWYSTTLRETNAPTTWKKCKAALKETFGNRSMREWPICGSASCSSCR</sequence>
<reference evidence="1 2" key="1">
    <citation type="journal article" date="2020" name="Cell">
        <title>Large-Scale Comparative Analyses of Tick Genomes Elucidate Their Genetic Diversity and Vector Capacities.</title>
        <authorList>
            <consortium name="Tick Genome and Microbiome Consortium (TIGMIC)"/>
            <person name="Jia N."/>
            <person name="Wang J."/>
            <person name="Shi W."/>
            <person name="Du L."/>
            <person name="Sun Y."/>
            <person name="Zhan W."/>
            <person name="Jiang J.F."/>
            <person name="Wang Q."/>
            <person name="Zhang B."/>
            <person name="Ji P."/>
            <person name="Bell-Sakyi L."/>
            <person name="Cui X.M."/>
            <person name="Yuan T.T."/>
            <person name="Jiang B.G."/>
            <person name="Yang W.F."/>
            <person name="Lam T.T."/>
            <person name="Chang Q.C."/>
            <person name="Ding S.J."/>
            <person name="Wang X.J."/>
            <person name="Zhu J.G."/>
            <person name="Ruan X.D."/>
            <person name="Zhao L."/>
            <person name="Wei J.T."/>
            <person name="Ye R.Z."/>
            <person name="Que T.C."/>
            <person name="Du C.H."/>
            <person name="Zhou Y.H."/>
            <person name="Cheng J.X."/>
            <person name="Dai P.F."/>
            <person name="Guo W.B."/>
            <person name="Han X.H."/>
            <person name="Huang E.J."/>
            <person name="Li L.F."/>
            <person name="Wei W."/>
            <person name="Gao Y.C."/>
            <person name="Liu J.Z."/>
            <person name="Shao H.Z."/>
            <person name="Wang X."/>
            <person name="Wang C.C."/>
            <person name="Yang T.C."/>
            <person name="Huo Q.B."/>
            <person name="Li W."/>
            <person name="Chen H.Y."/>
            <person name="Chen S.E."/>
            <person name="Zhou L.G."/>
            <person name="Ni X.B."/>
            <person name="Tian J.H."/>
            <person name="Sheng Y."/>
            <person name="Liu T."/>
            <person name="Pan Y.S."/>
            <person name="Xia L.Y."/>
            <person name="Li J."/>
            <person name="Zhao F."/>
            <person name="Cao W.C."/>
        </authorList>
    </citation>
    <scope>NUCLEOTIDE SEQUENCE [LARGE SCALE GENOMIC DNA]</scope>
    <source>
        <strain evidence="1">Iper-2018</strain>
    </source>
</reference>
<comment type="caution">
    <text evidence="1">The sequence shown here is derived from an EMBL/GenBank/DDBJ whole genome shotgun (WGS) entry which is preliminary data.</text>
</comment>
<dbReference type="EMBL" id="JABSTQ010000332">
    <property type="protein sequence ID" value="KAG0445467.1"/>
    <property type="molecule type" value="Genomic_DNA"/>
</dbReference>
<protein>
    <submittedName>
        <fullName evidence="1">Uncharacterized protein</fullName>
    </submittedName>
</protein>
<evidence type="ECO:0000313" key="2">
    <source>
        <dbReference type="Proteomes" id="UP000805193"/>
    </source>
</evidence>
<proteinExistence type="predicted"/>
<organism evidence="1 2">
    <name type="scientific">Ixodes persulcatus</name>
    <name type="common">Taiga tick</name>
    <dbReference type="NCBI Taxonomy" id="34615"/>
    <lineage>
        <taxon>Eukaryota</taxon>
        <taxon>Metazoa</taxon>
        <taxon>Ecdysozoa</taxon>
        <taxon>Arthropoda</taxon>
        <taxon>Chelicerata</taxon>
        <taxon>Arachnida</taxon>
        <taxon>Acari</taxon>
        <taxon>Parasitiformes</taxon>
        <taxon>Ixodida</taxon>
        <taxon>Ixodoidea</taxon>
        <taxon>Ixodidae</taxon>
        <taxon>Ixodinae</taxon>
        <taxon>Ixodes</taxon>
    </lineage>
</organism>
<keyword evidence="2" id="KW-1185">Reference proteome</keyword>
<dbReference type="Proteomes" id="UP000805193">
    <property type="component" value="Unassembled WGS sequence"/>
</dbReference>
<gene>
    <name evidence="1" type="ORF">HPB47_014855</name>
</gene>
<name>A0AC60R3G3_IXOPE</name>
<accession>A0AC60R3G3</accession>